<proteinExistence type="predicted"/>
<dbReference type="Proteomes" id="UP000704529">
    <property type="component" value="Unassembled WGS sequence"/>
</dbReference>
<comment type="caution">
    <text evidence="2">The sequence shown here is derived from an EMBL/GenBank/DDBJ whole genome shotgun (WGS) entry which is preliminary data.</text>
</comment>
<reference evidence="2" key="2">
    <citation type="submission" date="2021-01" db="EMBL/GenBank/DDBJ databases">
        <title>Genome Sequencing of Type Strains.</title>
        <authorList>
            <person name="Lemaire J.F."/>
            <person name="Inderbitzin P."/>
            <person name="Collins S.B."/>
            <person name="Wespe N."/>
            <person name="Knight-Connoni V."/>
        </authorList>
    </citation>
    <scope>NUCLEOTIDE SEQUENCE</scope>
    <source>
        <strain evidence="2">DSM 14562</strain>
    </source>
</reference>
<evidence type="ECO:0000313" key="2">
    <source>
        <dbReference type="EMBL" id="MBN3556801.1"/>
    </source>
</evidence>
<evidence type="ECO:0000313" key="3">
    <source>
        <dbReference type="Proteomes" id="UP000584663"/>
    </source>
</evidence>
<dbReference type="RefSeq" id="WP_184106744.1">
    <property type="nucleotide sequence ID" value="NZ_JACHNX010000029.1"/>
</dbReference>
<dbReference type="EMBL" id="JACHNX010000029">
    <property type="protein sequence ID" value="MBB4611453.1"/>
    <property type="molecule type" value="Genomic_DNA"/>
</dbReference>
<name>A0AA40ZYG0_9SPHN</name>
<evidence type="ECO:0000313" key="1">
    <source>
        <dbReference type="EMBL" id="MBB4611453.1"/>
    </source>
</evidence>
<dbReference type="EMBL" id="JAFHKU010000074">
    <property type="protein sequence ID" value="MBN3556801.1"/>
    <property type="molecule type" value="Genomic_DNA"/>
</dbReference>
<reference evidence="1 3" key="1">
    <citation type="submission" date="2020-08" db="EMBL/GenBank/DDBJ databases">
        <title>Genomic Encyclopedia of Type Strains, Phase IV (KMG-IV): sequencing the most valuable type-strain genomes for metagenomic binning, comparative biology and taxonomic classification.</title>
        <authorList>
            <person name="Goeker M."/>
        </authorList>
    </citation>
    <scope>NUCLEOTIDE SEQUENCE [LARGE SCALE GENOMIC DNA]</scope>
    <source>
        <strain evidence="1 3">DSM 14562</strain>
    </source>
</reference>
<dbReference type="Proteomes" id="UP000584663">
    <property type="component" value="Unassembled WGS sequence"/>
</dbReference>
<keyword evidence="3" id="KW-1185">Reference proteome</keyword>
<dbReference type="AlphaFoldDB" id="A0AA40ZYG0"/>
<evidence type="ECO:0000313" key="4">
    <source>
        <dbReference type="Proteomes" id="UP000704529"/>
    </source>
</evidence>
<protein>
    <submittedName>
        <fullName evidence="2">Uncharacterized protein</fullName>
    </submittedName>
</protein>
<organism evidence="2 4">
    <name type="scientific">Sphingomonas yabuuchiae</name>
    <dbReference type="NCBI Taxonomy" id="172044"/>
    <lineage>
        <taxon>Bacteria</taxon>
        <taxon>Pseudomonadati</taxon>
        <taxon>Pseudomonadota</taxon>
        <taxon>Alphaproteobacteria</taxon>
        <taxon>Sphingomonadales</taxon>
        <taxon>Sphingomonadaceae</taxon>
        <taxon>Sphingomonas</taxon>
    </lineage>
</organism>
<sequence>MAQLNIDVIRAQIRAMDFQRGTPDQVAQWREDDRDSRHNLVIEGMNPEADEDALFAMMMDEGVPPALASKLVVDMLTTNASQLAA</sequence>
<gene>
    <name evidence="1" type="ORF">GGQ89_003700</name>
    <name evidence="2" type="ORF">JYA60_00900</name>
</gene>
<accession>A0AA40ZYG0</accession>